<dbReference type="Proteomes" id="UP000595224">
    <property type="component" value="Chromosome"/>
</dbReference>
<dbReference type="InterPro" id="IPR029039">
    <property type="entry name" value="Flavoprotein-like_sf"/>
</dbReference>
<gene>
    <name evidence="1" type="ORF">IWA51_10785</name>
</gene>
<dbReference type="KEGG" id="tper:IWA51_10785"/>
<organism evidence="1 2">
    <name type="scientific">Treponema peruense</name>
    <dbReference type="NCBI Taxonomy" id="2787628"/>
    <lineage>
        <taxon>Bacteria</taxon>
        <taxon>Pseudomonadati</taxon>
        <taxon>Spirochaetota</taxon>
        <taxon>Spirochaetia</taxon>
        <taxon>Spirochaetales</taxon>
        <taxon>Treponemataceae</taxon>
        <taxon>Treponema</taxon>
    </lineage>
</organism>
<dbReference type="RefSeq" id="WP_198442424.1">
    <property type="nucleotide sequence ID" value="NZ_CBCSHE010000008.1"/>
</dbReference>
<protein>
    <submittedName>
        <fullName evidence="1">Uncharacterized protein</fullName>
    </submittedName>
</protein>
<evidence type="ECO:0000313" key="2">
    <source>
        <dbReference type="Proteomes" id="UP000595224"/>
    </source>
</evidence>
<accession>A0A7T3V525</accession>
<sequence>MAISTAAGAGAKKAAAICSDVLFNWGIPKIYTYGINVNAFDWEHTPSKKKTQIQRKTDFLAKEISKNKTARPGIKLCLMFALYRGMQKANWGASPEEKEYWKKQDWLENARPWKN</sequence>
<proteinExistence type="predicted"/>
<dbReference type="AlphaFoldDB" id="A0A7T3V525"/>
<keyword evidence="2" id="KW-1185">Reference proteome</keyword>
<dbReference type="EMBL" id="CP064936">
    <property type="protein sequence ID" value="QQA00729.1"/>
    <property type="molecule type" value="Genomic_DNA"/>
</dbReference>
<reference evidence="1 2" key="1">
    <citation type="submission" date="2020-11" db="EMBL/GenBank/DDBJ databases">
        <title>Treponema Peruensis nv. sp., first commensal Treponema isolated from human feces.</title>
        <authorList>
            <person name="Belkhou C."/>
            <person name="Raes J."/>
        </authorList>
    </citation>
    <scope>NUCLEOTIDE SEQUENCE [LARGE SCALE GENOMIC DNA]</scope>
    <source>
        <strain evidence="1 2">RCC2812</strain>
    </source>
</reference>
<evidence type="ECO:0000313" key="1">
    <source>
        <dbReference type="EMBL" id="QQA00729.1"/>
    </source>
</evidence>
<name>A0A7T3V525_9SPIR</name>
<dbReference type="Gene3D" id="3.40.50.360">
    <property type="match status" value="1"/>
</dbReference>